<proteinExistence type="predicted"/>
<name>A0A3N4HGZ8_ASCIM</name>
<reference evidence="7 8" key="1">
    <citation type="journal article" date="2018" name="Nat. Ecol. Evol.">
        <title>Pezizomycetes genomes reveal the molecular basis of ectomycorrhizal truffle lifestyle.</title>
        <authorList>
            <person name="Murat C."/>
            <person name="Payen T."/>
            <person name="Noel B."/>
            <person name="Kuo A."/>
            <person name="Morin E."/>
            <person name="Chen J."/>
            <person name="Kohler A."/>
            <person name="Krizsan K."/>
            <person name="Balestrini R."/>
            <person name="Da Silva C."/>
            <person name="Montanini B."/>
            <person name="Hainaut M."/>
            <person name="Levati E."/>
            <person name="Barry K.W."/>
            <person name="Belfiori B."/>
            <person name="Cichocki N."/>
            <person name="Clum A."/>
            <person name="Dockter R.B."/>
            <person name="Fauchery L."/>
            <person name="Guy J."/>
            <person name="Iotti M."/>
            <person name="Le Tacon F."/>
            <person name="Lindquist E.A."/>
            <person name="Lipzen A."/>
            <person name="Malagnac F."/>
            <person name="Mello A."/>
            <person name="Molinier V."/>
            <person name="Miyauchi S."/>
            <person name="Poulain J."/>
            <person name="Riccioni C."/>
            <person name="Rubini A."/>
            <person name="Sitrit Y."/>
            <person name="Splivallo R."/>
            <person name="Traeger S."/>
            <person name="Wang M."/>
            <person name="Zifcakova L."/>
            <person name="Wipf D."/>
            <person name="Zambonelli A."/>
            <person name="Paolocci F."/>
            <person name="Nowrousian M."/>
            <person name="Ottonello S."/>
            <person name="Baldrian P."/>
            <person name="Spatafora J.W."/>
            <person name="Henrissat B."/>
            <person name="Nagy L.G."/>
            <person name="Aury J.M."/>
            <person name="Wincker P."/>
            <person name="Grigoriev I.V."/>
            <person name="Bonfante P."/>
            <person name="Martin F.M."/>
        </authorList>
    </citation>
    <scope>NUCLEOTIDE SEQUENCE [LARGE SCALE GENOMIC DNA]</scope>
    <source>
        <strain evidence="7 8">RN42</strain>
    </source>
</reference>
<dbReference type="PANTHER" id="PTHR45649">
    <property type="entry name" value="AMINO-ACID PERMEASE BAT1"/>
    <property type="match status" value="1"/>
</dbReference>
<dbReference type="FunFam" id="1.20.1740.10:FF:000046">
    <property type="entry name" value="Amino-acid permease, putative"/>
    <property type="match status" value="1"/>
</dbReference>
<keyword evidence="2" id="KW-0813">Transport</keyword>
<feature type="transmembrane region" description="Helical" evidence="6">
    <location>
        <begin position="75"/>
        <end position="95"/>
    </location>
</feature>
<evidence type="ECO:0000256" key="5">
    <source>
        <dbReference type="ARBA" id="ARBA00023136"/>
    </source>
</evidence>
<evidence type="ECO:0000313" key="8">
    <source>
        <dbReference type="Proteomes" id="UP000275078"/>
    </source>
</evidence>
<dbReference type="EMBL" id="ML119825">
    <property type="protein sequence ID" value="RPA73335.1"/>
    <property type="molecule type" value="Genomic_DNA"/>
</dbReference>
<dbReference type="Pfam" id="PF13520">
    <property type="entry name" value="AA_permease_2"/>
    <property type="match status" value="1"/>
</dbReference>
<dbReference type="GO" id="GO:0016020">
    <property type="term" value="C:membrane"/>
    <property type="evidence" value="ECO:0007669"/>
    <property type="project" value="UniProtKB-SubCell"/>
</dbReference>
<feature type="transmembrane region" description="Helical" evidence="6">
    <location>
        <begin position="476"/>
        <end position="495"/>
    </location>
</feature>
<feature type="transmembrane region" description="Helical" evidence="6">
    <location>
        <begin position="403"/>
        <end position="427"/>
    </location>
</feature>
<dbReference type="GO" id="GO:0015101">
    <property type="term" value="F:organic cation transmembrane transporter activity"/>
    <property type="evidence" value="ECO:0007669"/>
    <property type="project" value="UniProtKB-ARBA"/>
</dbReference>
<dbReference type="PANTHER" id="PTHR45649:SF7">
    <property type="entry name" value="CHOLINE TRANSPORT PROTEIN"/>
    <property type="match status" value="1"/>
</dbReference>
<feature type="transmembrane region" description="Helical" evidence="6">
    <location>
        <begin position="192"/>
        <end position="213"/>
    </location>
</feature>
<keyword evidence="3 6" id="KW-0812">Transmembrane</keyword>
<dbReference type="AlphaFoldDB" id="A0A3N4HGZ8"/>
<evidence type="ECO:0000256" key="6">
    <source>
        <dbReference type="SAM" id="Phobius"/>
    </source>
</evidence>
<feature type="transmembrane region" description="Helical" evidence="6">
    <location>
        <begin position="439"/>
        <end position="464"/>
    </location>
</feature>
<feature type="transmembrane region" description="Helical" evidence="6">
    <location>
        <begin position="130"/>
        <end position="154"/>
    </location>
</feature>
<evidence type="ECO:0000256" key="4">
    <source>
        <dbReference type="ARBA" id="ARBA00022989"/>
    </source>
</evidence>
<sequence>MATLDEKAGTTDLRDSGEISSIDEDTKLAGMGYTPELKRNFSVWTMLGIGFALTNSWFGVSTSLVAGISSGGPVLTIYGIIIVALINSCTGITLAEMASAMPNSGGQYYWASELAPEGWGDVLAYLTGSISYFGALATTASMALALASVFMGMIQLNNPGLVITPWMVYVAYLIFNGVAWTFNCYGKALPKIGAAGLWCSLVSFAVITITVLAKAAPKQDPKFVFATFTNETGWKSGAIAFIVGLINPNWAFSCLDSATHLAEEVPRPERVIPITIMGTIAIGFTTAFCYSIAMFFSMKNLSLIVSTPTLVPILELYHQALNSKAGATVLMTMVAMTGLGCQVACHTWQARLMWSFSRDRGLPGSRWWSVVHPKMQIPFNAHSVSCFIDAILGLLYLGSSAAFNSMVTATITLLYISYSIPTVCLLIKGRNNIKHGPFWLGNFGLFANVVMLLWTVFTLIMYSFPYTMPVKAGTMNYVSAVYGVVFVFVFAYWFLRGKRVFRKRSQRHEEAATGAISSGVAGADGVVRQRTNASTTSS</sequence>
<evidence type="ECO:0000256" key="2">
    <source>
        <dbReference type="ARBA" id="ARBA00022448"/>
    </source>
</evidence>
<feature type="transmembrane region" description="Helical" evidence="6">
    <location>
        <begin position="234"/>
        <end position="252"/>
    </location>
</feature>
<feature type="transmembrane region" description="Helical" evidence="6">
    <location>
        <begin position="379"/>
        <end position="397"/>
    </location>
</feature>
<dbReference type="OrthoDB" id="2417308at2759"/>
<accession>A0A3N4HGZ8</accession>
<dbReference type="Gene3D" id="1.20.1740.10">
    <property type="entry name" value="Amino acid/polyamine transporter I"/>
    <property type="match status" value="1"/>
</dbReference>
<dbReference type="STRING" id="1160509.A0A3N4HGZ8"/>
<gene>
    <name evidence="7" type="ORF">BJ508DRAFT_53122</name>
</gene>
<feature type="transmembrane region" description="Helical" evidence="6">
    <location>
        <begin position="272"/>
        <end position="296"/>
    </location>
</feature>
<evidence type="ECO:0000256" key="3">
    <source>
        <dbReference type="ARBA" id="ARBA00022692"/>
    </source>
</evidence>
<dbReference type="Proteomes" id="UP000275078">
    <property type="component" value="Unassembled WGS sequence"/>
</dbReference>
<organism evidence="7 8">
    <name type="scientific">Ascobolus immersus RN42</name>
    <dbReference type="NCBI Taxonomy" id="1160509"/>
    <lineage>
        <taxon>Eukaryota</taxon>
        <taxon>Fungi</taxon>
        <taxon>Dikarya</taxon>
        <taxon>Ascomycota</taxon>
        <taxon>Pezizomycotina</taxon>
        <taxon>Pezizomycetes</taxon>
        <taxon>Pezizales</taxon>
        <taxon>Ascobolaceae</taxon>
        <taxon>Ascobolus</taxon>
    </lineage>
</organism>
<evidence type="ECO:0000256" key="1">
    <source>
        <dbReference type="ARBA" id="ARBA00004141"/>
    </source>
</evidence>
<keyword evidence="4 6" id="KW-1133">Transmembrane helix</keyword>
<protein>
    <submittedName>
        <fullName evidence="7">Putative choline transport protein</fullName>
    </submittedName>
</protein>
<comment type="subcellular location">
    <subcellularLocation>
        <location evidence="1">Membrane</location>
        <topology evidence="1">Multi-pass membrane protein</topology>
    </subcellularLocation>
</comment>
<feature type="transmembrane region" description="Helical" evidence="6">
    <location>
        <begin position="41"/>
        <end position="68"/>
    </location>
</feature>
<keyword evidence="5 6" id="KW-0472">Membrane</keyword>
<evidence type="ECO:0000313" key="7">
    <source>
        <dbReference type="EMBL" id="RPA73335.1"/>
    </source>
</evidence>
<feature type="transmembrane region" description="Helical" evidence="6">
    <location>
        <begin position="161"/>
        <end position="180"/>
    </location>
</feature>
<keyword evidence="8" id="KW-1185">Reference proteome</keyword>
<dbReference type="PIRSF" id="PIRSF006060">
    <property type="entry name" value="AA_transporter"/>
    <property type="match status" value="1"/>
</dbReference>
<dbReference type="InterPro" id="IPR002293">
    <property type="entry name" value="AA/rel_permease1"/>
</dbReference>